<dbReference type="SUPFAM" id="SSF53300">
    <property type="entry name" value="vWA-like"/>
    <property type="match status" value="1"/>
</dbReference>
<dbReference type="PANTHER" id="PTHR41248:SF1">
    <property type="entry name" value="NORD PROTEIN"/>
    <property type="match status" value="1"/>
</dbReference>
<proteinExistence type="predicted"/>
<dbReference type="AlphaFoldDB" id="A0A4P7NY26"/>
<dbReference type="SMART" id="SM00327">
    <property type="entry name" value="VWA"/>
    <property type="match status" value="1"/>
</dbReference>
<sequence length="757" mass="86957">MNADVITEVVSEYQDKFTCNFPKALEVFPACIEEATQQLSDEGVTAYIDGANFLCKIGMGVEPVLVYLEIMPEIASHIGKGTMKMVADYGYKLARSPNKKALIPFLASLSSVCRRIDTLEDLQHYLDIIDEYVDKTQTVIHGHHSLYESPGMIPLLESMPQLISKLSLAGIRNFIDYGARNYNDAPDQQIAYFSLESHDAKSIIQRERQGTTFKDVERHLDMLKDCMWDCDRPFSVFSTAFDQLRKPVPYLDEELIAVPDVYEEENGISGLDRYRAMLAHMMAHKEWSTKLMADNFAPHMQLFISIFEDCRVERLAIQRFPGLKPLFLALHPVPEKGACDPTQQACLRYRSTRLSRALMDETFDPQNPLIEDFRTQFNAILTEKGETSTTQDMAKLGTNFYVKSRKKTDSLPNVFFDDTEVSYRDDNRFIWFHHEENDEAEDFHNNEYHSDEKVVDDANSLPPRHYDEWDYISESYRPDWATVYERLHPSGDSNKIDRLMEKHDGLAKRLKKMIEALKPQNKKRIRFQEEGEELDLDVAIRSVIDFKSGQAPDPRINYSHTTDSRNIAVMLLVDTSQSLNERNQETGQTLLELSEEALAITAWTIEQLGDKFAIGGFCSDTRHEVRYQHIKGYSEHYGDEVKSRIAAMEASYSTRMGAAMRHAAHYLEAQQAEKKLMLILTDGEPADIDTKDPQVLIQDTHKAVEELKSKGIYSYCITLDPNADEYVETIFDNHYTVIDHVDKLPEKLPQVFMKITQ</sequence>
<name>A0A4P7NY26_9GAMM</name>
<evidence type="ECO:0000259" key="1">
    <source>
        <dbReference type="PROSITE" id="PS50234"/>
    </source>
</evidence>
<dbReference type="Proteomes" id="UP000296201">
    <property type="component" value="Chromosome"/>
</dbReference>
<dbReference type="Gene3D" id="3.40.50.410">
    <property type="entry name" value="von Willebrand factor, type A domain"/>
    <property type="match status" value="1"/>
</dbReference>
<dbReference type="EMBL" id="CP032096">
    <property type="protein sequence ID" value="QBZ82405.1"/>
    <property type="molecule type" value="Genomic_DNA"/>
</dbReference>
<dbReference type="InterPro" id="IPR036465">
    <property type="entry name" value="vWFA_dom_sf"/>
</dbReference>
<feature type="domain" description="VWFA" evidence="1">
    <location>
        <begin position="568"/>
        <end position="755"/>
    </location>
</feature>
<dbReference type="Pfam" id="PF00092">
    <property type="entry name" value="VWA"/>
    <property type="match status" value="1"/>
</dbReference>
<dbReference type="CDD" id="cd01454">
    <property type="entry name" value="vWA_norD_type"/>
    <property type="match status" value="1"/>
</dbReference>
<keyword evidence="3" id="KW-1185">Reference proteome</keyword>
<dbReference type="PANTHER" id="PTHR41248">
    <property type="entry name" value="NORD PROTEIN"/>
    <property type="match status" value="1"/>
</dbReference>
<dbReference type="OrthoDB" id="9758211at2"/>
<gene>
    <name evidence="2" type="ORF">GHNINEIG_00435</name>
</gene>
<dbReference type="InterPro" id="IPR051928">
    <property type="entry name" value="NorD/CobT"/>
</dbReference>
<accession>A0A4P7NY26</accession>
<dbReference type="RefSeq" id="WP_135795116.1">
    <property type="nucleotide sequence ID" value="NZ_CP032096.1"/>
</dbReference>
<evidence type="ECO:0000313" key="2">
    <source>
        <dbReference type="EMBL" id="QBZ82405.1"/>
    </source>
</evidence>
<dbReference type="PROSITE" id="PS50234">
    <property type="entry name" value="VWFA"/>
    <property type="match status" value="1"/>
</dbReference>
<reference evidence="2 3" key="1">
    <citation type="submission" date="2018-08" db="EMBL/GenBank/DDBJ databases">
        <title>Horizontal acquisition of hydrogen conversion ability and other habitat adaptations in Hydrogenovibrio crunogenus strains.</title>
        <authorList>
            <person name="Gonnella G."/>
            <person name="Adam N."/>
            <person name="Perner M."/>
        </authorList>
    </citation>
    <scope>NUCLEOTIDE SEQUENCE [LARGE SCALE GENOMIC DNA]</scope>
    <source>
        <strain evidence="2 3">SP-41</strain>
    </source>
</reference>
<dbReference type="InterPro" id="IPR002035">
    <property type="entry name" value="VWF_A"/>
</dbReference>
<protein>
    <submittedName>
        <fullName evidence="2">Nitric oxide reductase activation protein NorD</fullName>
    </submittedName>
</protein>
<evidence type="ECO:0000313" key="3">
    <source>
        <dbReference type="Proteomes" id="UP000296201"/>
    </source>
</evidence>
<organism evidence="2 3">
    <name type="scientific">Hydrogenovibrio crunogenus</name>
    <dbReference type="NCBI Taxonomy" id="39765"/>
    <lineage>
        <taxon>Bacteria</taxon>
        <taxon>Pseudomonadati</taxon>
        <taxon>Pseudomonadota</taxon>
        <taxon>Gammaproteobacteria</taxon>
        <taxon>Thiotrichales</taxon>
        <taxon>Piscirickettsiaceae</taxon>
        <taxon>Hydrogenovibrio</taxon>
    </lineage>
</organism>